<dbReference type="Proteomes" id="UP000813444">
    <property type="component" value="Unassembled WGS sequence"/>
</dbReference>
<accession>A0A8K0SLI4</accession>
<gene>
    <name evidence="1" type="ORF">B0I35DRAFT_438242</name>
</gene>
<organism evidence="1 2">
    <name type="scientific">Stachybotrys elegans</name>
    <dbReference type="NCBI Taxonomy" id="80388"/>
    <lineage>
        <taxon>Eukaryota</taxon>
        <taxon>Fungi</taxon>
        <taxon>Dikarya</taxon>
        <taxon>Ascomycota</taxon>
        <taxon>Pezizomycotina</taxon>
        <taxon>Sordariomycetes</taxon>
        <taxon>Hypocreomycetidae</taxon>
        <taxon>Hypocreales</taxon>
        <taxon>Stachybotryaceae</taxon>
        <taxon>Stachybotrys</taxon>
    </lineage>
</organism>
<evidence type="ECO:0000313" key="1">
    <source>
        <dbReference type="EMBL" id="KAH7311522.1"/>
    </source>
</evidence>
<name>A0A8K0SLI4_9HYPO</name>
<sequence>MPGQTPPWFEQVMRQKYNDPVKLRDYLDETYGPDNYLVKTRSNRWILCLPAPLKAGELDMIEKKVRFHYNSRD</sequence>
<evidence type="ECO:0000313" key="2">
    <source>
        <dbReference type="Proteomes" id="UP000813444"/>
    </source>
</evidence>
<reference evidence="1" key="1">
    <citation type="journal article" date="2021" name="Nat. Commun.">
        <title>Genetic determinants of endophytism in the Arabidopsis root mycobiome.</title>
        <authorList>
            <person name="Mesny F."/>
            <person name="Miyauchi S."/>
            <person name="Thiergart T."/>
            <person name="Pickel B."/>
            <person name="Atanasova L."/>
            <person name="Karlsson M."/>
            <person name="Huettel B."/>
            <person name="Barry K.W."/>
            <person name="Haridas S."/>
            <person name="Chen C."/>
            <person name="Bauer D."/>
            <person name="Andreopoulos W."/>
            <person name="Pangilinan J."/>
            <person name="LaButti K."/>
            <person name="Riley R."/>
            <person name="Lipzen A."/>
            <person name="Clum A."/>
            <person name="Drula E."/>
            <person name="Henrissat B."/>
            <person name="Kohler A."/>
            <person name="Grigoriev I.V."/>
            <person name="Martin F.M."/>
            <person name="Hacquard S."/>
        </authorList>
    </citation>
    <scope>NUCLEOTIDE SEQUENCE</scope>
    <source>
        <strain evidence="1">MPI-CAGE-CH-0235</strain>
    </source>
</reference>
<dbReference type="EMBL" id="JAGPNK010000011">
    <property type="protein sequence ID" value="KAH7311522.1"/>
    <property type="molecule type" value="Genomic_DNA"/>
</dbReference>
<dbReference type="AlphaFoldDB" id="A0A8K0SLI4"/>
<proteinExistence type="predicted"/>
<protein>
    <submittedName>
        <fullName evidence="1">Uncharacterized protein</fullName>
    </submittedName>
</protein>
<keyword evidence="2" id="KW-1185">Reference proteome</keyword>
<dbReference type="OrthoDB" id="4809885at2759"/>
<comment type="caution">
    <text evidence="1">The sequence shown here is derived from an EMBL/GenBank/DDBJ whole genome shotgun (WGS) entry which is preliminary data.</text>
</comment>